<keyword evidence="3" id="KW-1185">Reference proteome</keyword>
<dbReference type="EMBL" id="KN881137">
    <property type="protein sequence ID" value="KIY60943.1"/>
    <property type="molecule type" value="Genomic_DNA"/>
</dbReference>
<organism evidence="2 3">
    <name type="scientific">Cylindrobasidium torrendii FP15055 ss-10</name>
    <dbReference type="NCBI Taxonomy" id="1314674"/>
    <lineage>
        <taxon>Eukaryota</taxon>
        <taxon>Fungi</taxon>
        <taxon>Dikarya</taxon>
        <taxon>Basidiomycota</taxon>
        <taxon>Agaricomycotina</taxon>
        <taxon>Agaricomycetes</taxon>
        <taxon>Agaricomycetidae</taxon>
        <taxon>Agaricales</taxon>
        <taxon>Marasmiineae</taxon>
        <taxon>Physalacriaceae</taxon>
        <taxon>Cylindrobasidium</taxon>
    </lineage>
</organism>
<protein>
    <submittedName>
        <fullName evidence="2">Uncharacterized protein</fullName>
    </submittedName>
</protein>
<gene>
    <name evidence="2" type="ORF">CYLTODRAFT_460274</name>
</gene>
<sequence>MALERRVVIAIVRQQVSFPVVKSTGCHVPLYEDISCAFEYGGMYFLLPQNGSYPADSGCSGWQHFGWKQLNTVQIPFVVGSLAGGTRPWRRQDYLGSFSVYLCCALRLVRTIPLVEFGPEDFWIFPHISTCTTVVSYHMARIKAGRDSKPSKQLLLAPPKKPSAHGAGSAIVDFSLQWATTLLKLDDDKKAYARAKQGCRETWDLTSPVEGASMEERRRLSKKRFKKEVWPFVMWATKRILHLKDNHGLYAPASKVDAIAHWEASAAAAAARPRPRPVPVGRLRRALLAAPPLLGNADAVNDDAAKDHYSGGESDHQGTPATQPARTQMLRSPIVLVRPPARRYRVTPYPRKKRRAHIKQEASPPQTHNSRPLTRIKKESASPDWLMGSMRIKKESTSPESLMRLMRIKKEPTSPDALVGPASPAISDSSTDDDAYFSAQESPIPSSETMPTSPGASSYIADTPPRPCQGRPFRRLFGIESDVEDVPLRSAQVSPVRGGTPALPAWDLDDEDYAYNDCDMFGG</sequence>
<feature type="compositionally biased region" description="Basic residues" evidence="1">
    <location>
        <begin position="340"/>
        <end position="357"/>
    </location>
</feature>
<feature type="compositionally biased region" description="Polar residues" evidence="1">
    <location>
        <begin position="317"/>
        <end position="330"/>
    </location>
</feature>
<reference evidence="2 3" key="1">
    <citation type="journal article" date="2015" name="Fungal Genet. Biol.">
        <title>Evolution of novel wood decay mechanisms in Agaricales revealed by the genome sequences of Fistulina hepatica and Cylindrobasidium torrendii.</title>
        <authorList>
            <person name="Floudas D."/>
            <person name="Held B.W."/>
            <person name="Riley R."/>
            <person name="Nagy L.G."/>
            <person name="Koehler G."/>
            <person name="Ransdell A.S."/>
            <person name="Younus H."/>
            <person name="Chow J."/>
            <person name="Chiniquy J."/>
            <person name="Lipzen A."/>
            <person name="Tritt A."/>
            <person name="Sun H."/>
            <person name="Haridas S."/>
            <person name="LaButti K."/>
            <person name="Ohm R.A."/>
            <person name="Kues U."/>
            <person name="Blanchette R.A."/>
            <person name="Grigoriev I.V."/>
            <person name="Minto R.E."/>
            <person name="Hibbett D.S."/>
        </authorList>
    </citation>
    <scope>NUCLEOTIDE SEQUENCE [LARGE SCALE GENOMIC DNA]</scope>
    <source>
        <strain evidence="2 3">FP15055 ss-10</strain>
    </source>
</reference>
<feature type="region of interest" description="Disordered" evidence="1">
    <location>
        <begin position="296"/>
        <end position="386"/>
    </location>
</feature>
<feature type="region of interest" description="Disordered" evidence="1">
    <location>
        <begin position="411"/>
        <end position="471"/>
    </location>
</feature>
<evidence type="ECO:0000313" key="2">
    <source>
        <dbReference type="EMBL" id="KIY60943.1"/>
    </source>
</evidence>
<feature type="compositionally biased region" description="Polar residues" evidence="1">
    <location>
        <begin position="439"/>
        <end position="456"/>
    </location>
</feature>
<feature type="compositionally biased region" description="Polar residues" evidence="1">
    <location>
        <begin position="363"/>
        <end position="372"/>
    </location>
</feature>
<dbReference type="AlphaFoldDB" id="A0A0D7ARG5"/>
<dbReference type="Proteomes" id="UP000054007">
    <property type="component" value="Unassembled WGS sequence"/>
</dbReference>
<name>A0A0D7ARG5_9AGAR</name>
<evidence type="ECO:0000313" key="3">
    <source>
        <dbReference type="Proteomes" id="UP000054007"/>
    </source>
</evidence>
<proteinExistence type="predicted"/>
<evidence type="ECO:0000256" key="1">
    <source>
        <dbReference type="SAM" id="MobiDB-lite"/>
    </source>
</evidence>
<feature type="compositionally biased region" description="Basic and acidic residues" evidence="1">
    <location>
        <begin position="303"/>
        <end position="316"/>
    </location>
</feature>
<accession>A0A0D7ARG5</accession>